<dbReference type="Gene3D" id="1.10.10.10">
    <property type="entry name" value="Winged helix-like DNA-binding domain superfamily/Winged helix DNA-binding domain"/>
    <property type="match status" value="1"/>
</dbReference>
<gene>
    <name evidence="2" type="ORF">C3B59_10340</name>
</gene>
<evidence type="ECO:0000256" key="1">
    <source>
        <dbReference type="ARBA" id="ARBA00006479"/>
    </source>
</evidence>
<dbReference type="PANTHER" id="PTHR18964">
    <property type="entry name" value="ROK (REPRESSOR, ORF, KINASE) FAMILY"/>
    <property type="match status" value="1"/>
</dbReference>
<dbReference type="EMBL" id="PPXF01000047">
    <property type="protein sequence ID" value="POH64228.1"/>
    <property type="molecule type" value="Genomic_DNA"/>
</dbReference>
<evidence type="ECO:0000313" key="3">
    <source>
        <dbReference type="Proteomes" id="UP000237104"/>
    </source>
</evidence>
<evidence type="ECO:0000313" key="2">
    <source>
        <dbReference type="EMBL" id="POH64228.1"/>
    </source>
</evidence>
<comment type="caution">
    <text evidence="2">The sequence shown here is derived from an EMBL/GenBank/DDBJ whole genome shotgun (WGS) entry which is preliminary data.</text>
</comment>
<reference evidence="2 3" key="1">
    <citation type="submission" date="2018-01" db="EMBL/GenBank/DDBJ databases">
        <title>Cryobacterium sp. nov., from glaciers in China.</title>
        <authorList>
            <person name="Liu Q."/>
            <person name="Xin Y.-H."/>
        </authorList>
    </citation>
    <scope>NUCLEOTIDE SEQUENCE [LARGE SCALE GENOMIC DNA]</scope>
    <source>
        <strain evidence="2 3">TMB1-8</strain>
    </source>
</reference>
<dbReference type="PANTHER" id="PTHR18964:SF149">
    <property type="entry name" value="BIFUNCTIONAL UDP-N-ACETYLGLUCOSAMINE 2-EPIMERASE_N-ACETYLMANNOSAMINE KINASE"/>
    <property type="match status" value="1"/>
</dbReference>
<dbReference type="SUPFAM" id="SSF53067">
    <property type="entry name" value="Actin-like ATPase domain"/>
    <property type="match status" value="1"/>
</dbReference>
<dbReference type="Gene3D" id="3.30.420.40">
    <property type="match status" value="2"/>
</dbReference>
<organism evidence="2 3">
    <name type="scientific">Cryobacterium zongtaii</name>
    <dbReference type="NCBI Taxonomy" id="1259217"/>
    <lineage>
        <taxon>Bacteria</taxon>
        <taxon>Bacillati</taxon>
        <taxon>Actinomycetota</taxon>
        <taxon>Actinomycetes</taxon>
        <taxon>Micrococcales</taxon>
        <taxon>Microbacteriaceae</taxon>
        <taxon>Cryobacterium</taxon>
    </lineage>
</organism>
<dbReference type="InterPro" id="IPR036388">
    <property type="entry name" value="WH-like_DNA-bd_sf"/>
</dbReference>
<dbReference type="OrthoDB" id="3464494at2"/>
<dbReference type="Proteomes" id="UP000237104">
    <property type="component" value="Unassembled WGS sequence"/>
</dbReference>
<dbReference type="AlphaFoldDB" id="A0A2S3ZCY7"/>
<comment type="similarity">
    <text evidence="1">Belongs to the ROK (NagC/XylR) family.</text>
</comment>
<proteinExistence type="inferred from homology"/>
<name>A0A2S3ZCY7_9MICO</name>
<sequence length="383" mass="38850">MYGSTGAAPSIGDSAMGLARAVLMHGPISRSDLGRRLGLSPASLTRLSKPLFDSGLLVEVSSTLISGVGRPTKPLDVRLDGRRYVGVKLTGDSAFGVLTDLRVNELSSARRRLDGTDVAGVVRQLRSLVLELADGAPITALGVTVGGQVVGSRVVARAPFLAWRDVDLASALEAGLGIPVLVENDVVGLAAAEQWFGAGRGAASFAVLTIGVGVGYGLVVDDRVISTRDSGLGLGGHVPLDATGPLCGSGHRGCSDAMLTQGSIRAQVGDALGRPVEYDEALALAAAGVPAALSVVQASGRALGRLVALIANIAMVDTVVLSGEGIGLWKVVADEIVAAANGDRDAEATPLQITVDDSGTSSWARGAAAVAVQHTLTRFAVAD</sequence>
<dbReference type="RefSeq" id="WP_103431272.1">
    <property type="nucleotide sequence ID" value="NZ_PPXF01000047.1"/>
</dbReference>
<dbReference type="InterPro" id="IPR036390">
    <property type="entry name" value="WH_DNA-bd_sf"/>
</dbReference>
<dbReference type="InterPro" id="IPR000600">
    <property type="entry name" value="ROK"/>
</dbReference>
<dbReference type="SUPFAM" id="SSF46785">
    <property type="entry name" value="Winged helix' DNA-binding domain"/>
    <property type="match status" value="1"/>
</dbReference>
<dbReference type="Pfam" id="PF00480">
    <property type="entry name" value="ROK"/>
    <property type="match status" value="1"/>
</dbReference>
<accession>A0A2S3ZCY7</accession>
<protein>
    <submittedName>
        <fullName evidence="2">MarR family transcriptional regulator</fullName>
    </submittedName>
</protein>
<dbReference type="InterPro" id="IPR043129">
    <property type="entry name" value="ATPase_NBD"/>
</dbReference>